<evidence type="ECO:0000313" key="3">
    <source>
        <dbReference type="EMBL" id="NMP25989.1"/>
    </source>
</evidence>
<dbReference type="PANTHER" id="PTHR14239">
    <property type="entry name" value="DUDULIN-RELATED"/>
    <property type="match status" value="1"/>
</dbReference>
<dbReference type="SUPFAM" id="SSF51735">
    <property type="entry name" value="NAD(P)-binding Rossmann-fold domains"/>
    <property type="match status" value="1"/>
</dbReference>
<protein>
    <submittedName>
        <fullName evidence="3">NAD(P)-binding domain-containing protein</fullName>
    </submittedName>
</protein>
<evidence type="ECO:0000313" key="4">
    <source>
        <dbReference type="Proteomes" id="UP000585363"/>
    </source>
</evidence>
<organism evidence="3 4">
    <name type="scientific">Rouxiella aceris</name>
    <dbReference type="NCBI Taxonomy" id="2703884"/>
    <lineage>
        <taxon>Bacteria</taxon>
        <taxon>Pseudomonadati</taxon>
        <taxon>Pseudomonadota</taxon>
        <taxon>Gammaproteobacteria</taxon>
        <taxon>Enterobacterales</taxon>
        <taxon>Yersiniaceae</taxon>
        <taxon>Rouxiella</taxon>
    </lineage>
</organism>
<dbReference type="Pfam" id="PF03807">
    <property type="entry name" value="F420_oxidored"/>
    <property type="match status" value="1"/>
</dbReference>
<dbReference type="Proteomes" id="UP000585363">
    <property type="component" value="Unassembled WGS sequence"/>
</dbReference>
<keyword evidence="4" id="KW-1185">Reference proteome</keyword>
<comment type="caution">
    <text evidence="3">The sequence shown here is derived from an EMBL/GenBank/DDBJ whole genome shotgun (WGS) entry which is preliminary data.</text>
</comment>
<dbReference type="InterPro" id="IPR028939">
    <property type="entry name" value="P5C_Rdtase_cat_N"/>
</dbReference>
<dbReference type="EMBL" id="JAADJU010000002">
    <property type="protein sequence ID" value="NMP25989.1"/>
    <property type="molecule type" value="Genomic_DNA"/>
</dbReference>
<dbReference type="InterPro" id="IPR051267">
    <property type="entry name" value="STEAP_metalloreductase"/>
</dbReference>
<gene>
    <name evidence="3" type="ORF">GW590_03760</name>
</gene>
<dbReference type="Gene3D" id="3.40.50.720">
    <property type="entry name" value="NAD(P)-binding Rossmann-like Domain"/>
    <property type="match status" value="1"/>
</dbReference>
<sequence length="212" mass="22571">MKIGIVGAGFIGRAVALLGVQQGYEVMISNSRGPETLYSAVPGLGCLVGTAEQAIAFGEIVLVAIPFHQIGNLPAAAFSGKIVMDANNYYVERDGHYPALDQQQTTTSEMLAAQLPAATIVKVFNAIYARDLETDGRPAGTPDRRALPIAGDDPLAKAQVSTLLDQMGFDVVDAGDLHQGWRFQRGMPCYCVPLNAAELTNKLAQARRPEGI</sequence>
<evidence type="ECO:0000259" key="2">
    <source>
        <dbReference type="Pfam" id="PF03807"/>
    </source>
</evidence>
<accession>A0A848MFN3</accession>
<dbReference type="RefSeq" id="WP_169401698.1">
    <property type="nucleotide sequence ID" value="NZ_JAADJU010000002.1"/>
</dbReference>
<evidence type="ECO:0000256" key="1">
    <source>
        <dbReference type="ARBA" id="ARBA00023002"/>
    </source>
</evidence>
<keyword evidence="1" id="KW-0560">Oxidoreductase</keyword>
<reference evidence="3 4" key="2">
    <citation type="submission" date="2020-06" db="EMBL/GenBank/DDBJ databases">
        <title>Polyphasic characterization of a Rahnella strain isolated from tree sap.</title>
        <authorList>
            <person name="Kim I.S."/>
        </authorList>
    </citation>
    <scope>NUCLEOTIDE SEQUENCE [LARGE SCALE GENOMIC DNA]</scope>
    <source>
        <strain evidence="3 4">SAP-1</strain>
    </source>
</reference>
<name>A0A848MFN3_9GAMM</name>
<dbReference type="AlphaFoldDB" id="A0A848MFN3"/>
<dbReference type="GO" id="GO:0016491">
    <property type="term" value="F:oxidoreductase activity"/>
    <property type="evidence" value="ECO:0007669"/>
    <property type="project" value="UniProtKB-KW"/>
</dbReference>
<proteinExistence type="predicted"/>
<feature type="domain" description="Pyrroline-5-carboxylate reductase catalytic N-terminal" evidence="2">
    <location>
        <begin position="2"/>
        <end position="88"/>
    </location>
</feature>
<reference evidence="3 4" key="1">
    <citation type="submission" date="2020-01" db="EMBL/GenBank/DDBJ databases">
        <authorList>
            <person name="Lee S.D."/>
        </authorList>
    </citation>
    <scope>NUCLEOTIDE SEQUENCE [LARGE SCALE GENOMIC DNA]</scope>
    <source>
        <strain evidence="3 4">SAP-1</strain>
    </source>
</reference>
<dbReference type="InterPro" id="IPR036291">
    <property type="entry name" value="NAD(P)-bd_dom_sf"/>
</dbReference>